<dbReference type="Proteomes" id="UP000197781">
    <property type="component" value="Chromosome"/>
</dbReference>
<reference evidence="1 2" key="1">
    <citation type="submission" date="2016-11" db="EMBL/GenBank/DDBJ databases">
        <authorList>
            <person name="Jaros S."/>
            <person name="Januszkiewicz K."/>
            <person name="Wedrychowicz H."/>
        </authorList>
    </citation>
    <scope>NUCLEOTIDE SEQUENCE [LARGE SCALE GENOMIC DNA]</scope>
    <source>
        <strain evidence="1 2">NF2</strain>
    </source>
</reference>
<gene>
    <name evidence="1" type="ORF">BP422_11840</name>
</gene>
<proteinExistence type="predicted"/>
<name>A0A220MSH0_9BACL</name>
<dbReference type="AlphaFoldDB" id="A0A220MSH0"/>
<accession>A0A220MSH0</accession>
<organism evidence="1 2">
    <name type="scientific">Brevibacillus formosus</name>
    <dbReference type="NCBI Taxonomy" id="54913"/>
    <lineage>
        <taxon>Bacteria</taxon>
        <taxon>Bacillati</taxon>
        <taxon>Bacillota</taxon>
        <taxon>Bacilli</taxon>
        <taxon>Bacillales</taxon>
        <taxon>Paenibacillaceae</taxon>
        <taxon>Brevibacillus</taxon>
    </lineage>
</organism>
<sequence>MNKKPTRRFVKKAGKWRTTITLSPKNIRKTQDLGNGFFIIEFEQVSIAPNSVQEIILANIGIRRVVSAGWTMTDNLPVSVLENFPFSQNQWILTFLNQTSVRRAVSTFLVTKLP</sequence>
<protein>
    <submittedName>
        <fullName evidence="1">Uncharacterized protein</fullName>
    </submittedName>
</protein>
<evidence type="ECO:0000313" key="2">
    <source>
        <dbReference type="Proteomes" id="UP000197781"/>
    </source>
</evidence>
<dbReference type="EMBL" id="CP018145">
    <property type="protein sequence ID" value="ASJ57520.1"/>
    <property type="molecule type" value="Genomic_DNA"/>
</dbReference>
<dbReference type="KEGG" id="bfm:BP422_11840"/>
<evidence type="ECO:0000313" key="1">
    <source>
        <dbReference type="EMBL" id="ASJ57520.1"/>
    </source>
</evidence>